<gene>
    <name evidence="1" type="ORF">HPB49_018169</name>
</gene>
<evidence type="ECO:0000313" key="2">
    <source>
        <dbReference type="Proteomes" id="UP000821865"/>
    </source>
</evidence>
<dbReference type="EMBL" id="CM023476">
    <property type="protein sequence ID" value="KAH7941867.1"/>
    <property type="molecule type" value="Genomic_DNA"/>
</dbReference>
<dbReference type="Proteomes" id="UP000821865">
    <property type="component" value="Chromosome 7"/>
</dbReference>
<accession>A0ACB8CGN7</accession>
<protein>
    <submittedName>
        <fullName evidence="1">Uncharacterized protein</fullName>
    </submittedName>
</protein>
<reference evidence="1" key="1">
    <citation type="submission" date="2020-05" db="EMBL/GenBank/DDBJ databases">
        <title>Large-scale comparative analyses of tick genomes elucidate their genetic diversity and vector capacities.</title>
        <authorList>
            <person name="Jia N."/>
            <person name="Wang J."/>
            <person name="Shi W."/>
            <person name="Du L."/>
            <person name="Sun Y."/>
            <person name="Zhan W."/>
            <person name="Jiang J."/>
            <person name="Wang Q."/>
            <person name="Zhang B."/>
            <person name="Ji P."/>
            <person name="Sakyi L.B."/>
            <person name="Cui X."/>
            <person name="Yuan T."/>
            <person name="Jiang B."/>
            <person name="Yang W."/>
            <person name="Lam T.T.-Y."/>
            <person name="Chang Q."/>
            <person name="Ding S."/>
            <person name="Wang X."/>
            <person name="Zhu J."/>
            <person name="Ruan X."/>
            <person name="Zhao L."/>
            <person name="Wei J."/>
            <person name="Que T."/>
            <person name="Du C."/>
            <person name="Cheng J."/>
            <person name="Dai P."/>
            <person name="Han X."/>
            <person name="Huang E."/>
            <person name="Gao Y."/>
            <person name="Liu J."/>
            <person name="Shao H."/>
            <person name="Ye R."/>
            <person name="Li L."/>
            <person name="Wei W."/>
            <person name="Wang X."/>
            <person name="Wang C."/>
            <person name="Yang T."/>
            <person name="Huo Q."/>
            <person name="Li W."/>
            <person name="Guo W."/>
            <person name="Chen H."/>
            <person name="Zhou L."/>
            <person name="Ni X."/>
            <person name="Tian J."/>
            <person name="Zhou Y."/>
            <person name="Sheng Y."/>
            <person name="Liu T."/>
            <person name="Pan Y."/>
            <person name="Xia L."/>
            <person name="Li J."/>
            <person name="Zhao F."/>
            <person name="Cao W."/>
        </authorList>
    </citation>
    <scope>NUCLEOTIDE SEQUENCE</scope>
    <source>
        <strain evidence="1">Dsil-2018</strain>
    </source>
</reference>
<sequence length="618" mass="70353">MGLFGILHWAALTRRQTFFYIVSWFITSITLLILELKYLPQVFREMDLLWSGFVFHTPGCKMPFYDPYHWTIKHSALKTTYNYDNYCAYATRPNAVRQALDVFTLDENVLEGHYNASVNETDCYYQVVLRNMTASVPDAEPVLGPRVRVVFGRPLRQEYIRISCEANGEPLFSDYFFVPVDKRDAGEARSRGQLNVLILGVDSTSRLNFHRRMSRTRRLLVDERGAYEFLVYNKVGLNSFPNLIPLLTGLSSADVTSLFRNNHYDSLPAIWKVYKSLGYATLYLEEMPDWGIFAGAYGFKEAPTDYYTHPMMLLMDKNTSDPVRCMGGRLKTKEVLRYVADILKFHKDRRLFAYVWLSYMSHDSVDHVAYMDAPLERFFKELSASGVMDSTAVLFLSDHGMRQGAFRMTEIGRHEDKTPFGLWVFPRRFLSEHPEVAVFLEVNQRRLVTTYDFHATLLSIASLPELSALPSNKGLSLFGPVPPERTCEDAFVPQAFCACIGTEKKLDDASMSQSFALFAVAHMNALAEAYFPGKCATWSLDSVNGATVFGGSVAGKVLIRVSLKTLPEAYFDVYGGVRNASSWEKHVDFVDRTDSYANKTACLEKSSWQKVCNCKDQT</sequence>
<comment type="caution">
    <text evidence="1">The sequence shown here is derived from an EMBL/GenBank/DDBJ whole genome shotgun (WGS) entry which is preliminary data.</text>
</comment>
<organism evidence="1 2">
    <name type="scientific">Dermacentor silvarum</name>
    <name type="common">Tick</name>
    <dbReference type="NCBI Taxonomy" id="543639"/>
    <lineage>
        <taxon>Eukaryota</taxon>
        <taxon>Metazoa</taxon>
        <taxon>Ecdysozoa</taxon>
        <taxon>Arthropoda</taxon>
        <taxon>Chelicerata</taxon>
        <taxon>Arachnida</taxon>
        <taxon>Acari</taxon>
        <taxon>Parasitiformes</taxon>
        <taxon>Ixodida</taxon>
        <taxon>Ixodoidea</taxon>
        <taxon>Ixodidae</taxon>
        <taxon>Rhipicephalinae</taxon>
        <taxon>Dermacentor</taxon>
    </lineage>
</organism>
<keyword evidence="2" id="KW-1185">Reference proteome</keyword>
<evidence type="ECO:0000313" key="1">
    <source>
        <dbReference type="EMBL" id="KAH7941867.1"/>
    </source>
</evidence>
<proteinExistence type="predicted"/>
<name>A0ACB8CGN7_DERSI</name>